<dbReference type="AlphaFoldDB" id="A0AAE4CDC4"/>
<sequence>MLRSLFSGIGGLRVHQQMMDITGNNIANVNTAGFKSSNAVFQDTLSQMVRAAGSPQDSVGGTNPAQIGLGVKLAGINTNFSQGSAQTTGRSTDLMIQGDGMFAVKNGNETMYTRAGSFSFDTQGSLVTVGGQKVMGWLAEDGVVDANGAIEPIKLPLGQTIAPKETGTVTLTGNLSAEAATTDPAIELPISVFTETGATESLTLSFTKTGDDQWSVALPNGGGTATIDFTDGVPTTPTVTLGDYTVDVSKMTEYSGKTNPKLNQVDGNASGTLASYNISQTGEIVGVFTNGMKSTLGQVALANFNNVGGLEKVGDSMYRTTVNSGMAQVGTPADSGLGTLASGMLEMSNVDLASEFTNLVIAQRGFQANSRIITTSDQILEELVNIKR</sequence>
<evidence type="ECO:0000256" key="3">
    <source>
        <dbReference type="ARBA" id="ARBA00023143"/>
    </source>
</evidence>
<dbReference type="GO" id="GO:0009425">
    <property type="term" value="C:bacterial-type flagellum basal body"/>
    <property type="evidence" value="ECO:0007669"/>
    <property type="project" value="UniProtKB-SubCell"/>
</dbReference>
<evidence type="ECO:0000259" key="6">
    <source>
        <dbReference type="Pfam" id="PF06429"/>
    </source>
</evidence>
<dbReference type="PANTHER" id="PTHR30435">
    <property type="entry name" value="FLAGELLAR PROTEIN"/>
    <property type="match status" value="1"/>
</dbReference>
<comment type="similarity">
    <text evidence="2 4">Belongs to the flagella basal body rod proteins family.</text>
</comment>
<dbReference type="InterPro" id="IPR010930">
    <property type="entry name" value="Flg_bb/hook_C_dom"/>
</dbReference>
<comment type="subcellular location">
    <subcellularLocation>
        <location evidence="1 4">Bacterial flagellum basal body</location>
    </subcellularLocation>
</comment>
<dbReference type="NCBIfam" id="TIGR03506">
    <property type="entry name" value="FlgEFG_subfam"/>
    <property type="match status" value="1"/>
</dbReference>
<keyword evidence="9" id="KW-1185">Reference proteome</keyword>
<evidence type="ECO:0000256" key="4">
    <source>
        <dbReference type="RuleBase" id="RU362116"/>
    </source>
</evidence>
<protein>
    <recommendedName>
        <fullName evidence="4">Flagellar hook protein FlgE</fullName>
    </recommendedName>
</protein>
<dbReference type="SUPFAM" id="SSF117143">
    <property type="entry name" value="Flagellar hook protein flgE"/>
    <property type="match status" value="1"/>
</dbReference>
<dbReference type="GO" id="GO:0005829">
    <property type="term" value="C:cytosol"/>
    <property type="evidence" value="ECO:0007669"/>
    <property type="project" value="TreeGrafter"/>
</dbReference>
<dbReference type="Pfam" id="PF06429">
    <property type="entry name" value="Flg_bbr_C"/>
    <property type="match status" value="1"/>
</dbReference>
<dbReference type="InterPro" id="IPR001444">
    <property type="entry name" value="Flag_bb_rod_N"/>
</dbReference>
<comment type="caution">
    <text evidence="8">The sequence shown here is derived from an EMBL/GenBank/DDBJ whole genome shotgun (WGS) entry which is preliminary data.</text>
</comment>
<proteinExistence type="inferred from homology"/>
<dbReference type="PANTHER" id="PTHR30435:SF1">
    <property type="entry name" value="FLAGELLAR HOOK PROTEIN FLGE"/>
    <property type="match status" value="1"/>
</dbReference>
<keyword evidence="8" id="KW-0282">Flagellum</keyword>
<evidence type="ECO:0000256" key="1">
    <source>
        <dbReference type="ARBA" id="ARBA00004117"/>
    </source>
</evidence>
<feature type="domain" description="Flagellar basal body rod protein N-terminal" evidence="5">
    <location>
        <begin position="8"/>
        <end position="35"/>
    </location>
</feature>
<dbReference type="GO" id="GO:0009424">
    <property type="term" value="C:bacterial-type flagellum hook"/>
    <property type="evidence" value="ECO:0007669"/>
    <property type="project" value="TreeGrafter"/>
</dbReference>
<dbReference type="EMBL" id="JAVDYB010000001">
    <property type="protein sequence ID" value="MDR7280481.1"/>
    <property type="molecule type" value="Genomic_DNA"/>
</dbReference>
<keyword evidence="8" id="KW-0966">Cell projection</keyword>
<dbReference type="RefSeq" id="WP_310374877.1">
    <property type="nucleotide sequence ID" value="NZ_JAVDYB010000001.1"/>
</dbReference>
<comment type="function">
    <text evidence="4">A flexible structure which links the flagellar filament to the drive apparatus in the basal body.</text>
</comment>
<feature type="domain" description="Flagellar hook protein FlgE/F/G-like D1" evidence="7">
    <location>
        <begin position="95"/>
        <end position="169"/>
    </location>
</feature>
<evidence type="ECO:0000313" key="8">
    <source>
        <dbReference type="EMBL" id="MDR7280481.1"/>
    </source>
</evidence>
<reference evidence="8" key="1">
    <citation type="submission" date="2023-07" db="EMBL/GenBank/DDBJ databases">
        <title>Sequencing the genomes of 1000 actinobacteria strains.</title>
        <authorList>
            <person name="Klenk H.-P."/>
        </authorList>
    </citation>
    <scope>NUCLEOTIDE SEQUENCE</scope>
    <source>
        <strain evidence="8">DSM 44707</strain>
    </source>
</reference>
<dbReference type="InterPro" id="IPR053967">
    <property type="entry name" value="LlgE_F_G-like_D1"/>
</dbReference>
<dbReference type="InterPro" id="IPR020013">
    <property type="entry name" value="Flagellar_FlgE/F/G"/>
</dbReference>
<dbReference type="Pfam" id="PF22692">
    <property type="entry name" value="LlgE_F_G_D1"/>
    <property type="match status" value="1"/>
</dbReference>
<dbReference type="Proteomes" id="UP001183643">
    <property type="component" value="Unassembled WGS sequence"/>
</dbReference>
<name>A0AAE4CDC4_9ACTN</name>
<evidence type="ECO:0000313" key="9">
    <source>
        <dbReference type="Proteomes" id="UP001183643"/>
    </source>
</evidence>
<dbReference type="InterPro" id="IPR037925">
    <property type="entry name" value="FlgE/F/G-like"/>
</dbReference>
<dbReference type="Pfam" id="PF00460">
    <property type="entry name" value="Flg_bb_rod"/>
    <property type="match status" value="1"/>
</dbReference>
<dbReference type="GO" id="GO:0071978">
    <property type="term" value="P:bacterial-type flagellum-dependent swarming motility"/>
    <property type="evidence" value="ECO:0007669"/>
    <property type="project" value="TreeGrafter"/>
</dbReference>
<feature type="domain" description="Flagellar basal-body/hook protein C-terminal" evidence="6">
    <location>
        <begin position="342"/>
        <end position="385"/>
    </location>
</feature>
<evidence type="ECO:0000259" key="5">
    <source>
        <dbReference type="Pfam" id="PF00460"/>
    </source>
</evidence>
<evidence type="ECO:0000256" key="2">
    <source>
        <dbReference type="ARBA" id="ARBA00009677"/>
    </source>
</evidence>
<evidence type="ECO:0000259" key="7">
    <source>
        <dbReference type="Pfam" id="PF22692"/>
    </source>
</evidence>
<keyword evidence="8" id="KW-0969">Cilium</keyword>
<gene>
    <name evidence="8" type="ORF">J2S41_007259</name>
</gene>
<accession>A0AAE4CDC4</accession>
<organism evidence="8 9">
    <name type="scientific">Catenuloplanes atrovinosus</name>
    <dbReference type="NCBI Taxonomy" id="137266"/>
    <lineage>
        <taxon>Bacteria</taxon>
        <taxon>Bacillati</taxon>
        <taxon>Actinomycetota</taxon>
        <taxon>Actinomycetes</taxon>
        <taxon>Micromonosporales</taxon>
        <taxon>Micromonosporaceae</taxon>
        <taxon>Catenuloplanes</taxon>
    </lineage>
</organism>
<keyword evidence="3 4" id="KW-0975">Bacterial flagellum</keyword>